<dbReference type="EMBL" id="CABVHG010000006">
    <property type="protein sequence ID" value="VVM61375.1"/>
    <property type="molecule type" value="Genomic_DNA"/>
</dbReference>
<organism evidence="3">
    <name type="scientific">Pseudomonas fluorescens</name>
    <dbReference type="NCBI Taxonomy" id="294"/>
    <lineage>
        <taxon>Bacteria</taxon>
        <taxon>Pseudomonadati</taxon>
        <taxon>Pseudomonadota</taxon>
        <taxon>Gammaproteobacteria</taxon>
        <taxon>Pseudomonadales</taxon>
        <taxon>Pseudomonadaceae</taxon>
        <taxon>Pseudomonas</taxon>
    </lineage>
</organism>
<dbReference type="InterPro" id="IPR001853">
    <property type="entry name" value="DSBA-like_thioredoxin_dom"/>
</dbReference>
<name>A0A5E6RB02_PSEFL</name>
<reference evidence="3" key="1">
    <citation type="submission" date="2019-09" db="EMBL/GenBank/DDBJ databases">
        <authorList>
            <person name="Chandra G."/>
            <person name="Truman W A."/>
        </authorList>
    </citation>
    <scope>NUCLEOTIDE SEQUENCE [LARGE SCALE GENOMIC DNA]</scope>
    <source>
        <strain evidence="3">PS652</strain>
    </source>
</reference>
<evidence type="ECO:0000313" key="4">
    <source>
        <dbReference type="Proteomes" id="UP000326595"/>
    </source>
</evidence>
<accession>A0A5E6RB02</accession>
<dbReference type="Gene3D" id="3.40.30.10">
    <property type="entry name" value="Glutaredoxin"/>
    <property type="match status" value="1"/>
</dbReference>
<evidence type="ECO:0000313" key="3">
    <source>
        <dbReference type="EMBL" id="VVM61375.1"/>
    </source>
</evidence>
<proteinExistence type="predicted"/>
<protein>
    <recommendedName>
        <fullName evidence="1">DSBA-like thioredoxin domain-containing protein</fullName>
    </recommendedName>
</protein>
<sequence precursor="true">MSSLKVEFFHDVVCGWCFVLAPRLKHLQAELDLDIQHRTFILQTSREAMIERFGSMPQAKDTILGHWQACARAEDEKRINIEGMRQQAFEYPNGLLAARACQTANALGGNAAHELMFDRLQLAHLVQSRNIGDQATVLAIAAEAGFDPQAFAHSFEHDAHALLEQDLHLGRHLGISSVPSLVVADRYLIPGALGLEQLRESLGKIRQELAAQPQGALQ</sequence>
<dbReference type="RefSeq" id="WP_052251552.1">
    <property type="nucleotide sequence ID" value="NZ_OZ024668.1"/>
</dbReference>
<dbReference type="EMBL" id="OZ024668">
    <property type="protein sequence ID" value="CAK9890468.1"/>
    <property type="molecule type" value="Genomic_DNA"/>
</dbReference>
<feature type="domain" description="DSBA-like thioredoxin" evidence="1">
    <location>
        <begin position="6"/>
        <end position="202"/>
    </location>
</feature>
<dbReference type="PANTHER" id="PTHR13887:SF54">
    <property type="entry name" value="DSBA FAMILY PROTEIN"/>
    <property type="match status" value="1"/>
</dbReference>
<dbReference type="AlphaFoldDB" id="A0A5E6RB02"/>
<evidence type="ECO:0000259" key="1">
    <source>
        <dbReference type="Pfam" id="PF01323"/>
    </source>
</evidence>
<dbReference type="GO" id="GO:0016491">
    <property type="term" value="F:oxidoreductase activity"/>
    <property type="evidence" value="ECO:0007669"/>
    <property type="project" value="InterPro"/>
</dbReference>
<gene>
    <name evidence="3" type="ORF">PS652_01302</name>
    <name evidence="2" type="ORF">PS652_03312</name>
</gene>
<dbReference type="SUPFAM" id="SSF52833">
    <property type="entry name" value="Thioredoxin-like"/>
    <property type="match status" value="1"/>
</dbReference>
<dbReference type="Proteomes" id="UP000326595">
    <property type="component" value="Chromosome"/>
</dbReference>
<evidence type="ECO:0000313" key="2">
    <source>
        <dbReference type="EMBL" id="CAK9890468.1"/>
    </source>
</evidence>
<dbReference type="Pfam" id="PF01323">
    <property type="entry name" value="DSBA"/>
    <property type="match status" value="1"/>
</dbReference>
<reference evidence="2 4" key="2">
    <citation type="submission" date="2024-03" db="EMBL/GenBank/DDBJ databases">
        <authorList>
            <person name="Alaster D. Moffat"/>
            <person name="Govind Chandra"/>
            <person name="Andrew W. Truman"/>
        </authorList>
    </citation>
    <scope>NUCLEOTIDE SEQUENCE [LARGE SCALE GENOMIC DNA]</scope>
    <source>
        <strain evidence="2">PS652</strain>
    </source>
</reference>
<dbReference type="InterPro" id="IPR036249">
    <property type="entry name" value="Thioredoxin-like_sf"/>
</dbReference>
<dbReference type="PANTHER" id="PTHR13887">
    <property type="entry name" value="GLUTATHIONE S-TRANSFERASE KAPPA"/>
    <property type="match status" value="1"/>
</dbReference>